<dbReference type="GO" id="GO:0015031">
    <property type="term" value="P:protein transport"/>
    <property type="evidence" value="ECO:0007669"/>
    <property type="project" value="UniProtKB-KW"/>
</dbReference>
<evidence type="ECO:0000256" key="8">
    <source>
        <dbReference type="SAM" id="Phobius"/>
    </source>
</evidence>
<keyword evidence="5 8" id="KW-1133">Transmembrane helix</keyword>
<keyword evidence="7" id="KW-0813">Transport</keyword>
<evidence type="ECO:0008006" key="11">
    <source>
        <dbReference type="Google" id="ProtNLM"/>
    </source>
</evidence>
<dbReference type="AlphaFoldDB" id="A0A2S8FJ70"/>
<evidence type="ECO:0000256" key="3">
    <source>
        <dbReference type="ARBA" id="ARBA00022475"/>
    </source>
</evidence>
<dbReference type="PANTHER" id="PTHR30558:SF3">
    <property type="entry name" value="BIOPOLYMER TRANSPORT PROTEIN EXBD-RELATED"/>
    <property type="match status" value="1"/>
</dbReference>
<evidence type="ECO:0000256" key="5">
    <source>
        <dbReference type="ARBA" id="ARBA00022989"/>
    </source>
</evidence>
<organism evidence="9 10">
    <name type="scientific">Blastopirellula marina</name>
    <dbReference type="NCBI Taxonomy" id="124"/>
    <lineage>
        <taxon>Bacteria</taxon>
        <taxon>Pseudomonadati</taxon>
        <taxon>Planctomycetota</taxon>
        <taxon>Planctomycetia</taxon>
        <taxon>Pirellulales</taxon>
        <taxon>Pirellulaceae</taxon>
        <taxon>Blastopirellula</taxon>
    </lineage>
</organism>
<comment type="caution">
    <text evidence="9">The sequence shown here is derived from an EMBL/GenBank/DDBJ whole genome shotgun (WGS) entry which is preliminary data.</text>
</comment>
<dbReference type="GO" id="GO:0022857">
    <property type="term" value="F:transmembrane transporter activity"/>
    <property type="evidence" value="ECO:0007669"/>
    <property type="project" value="InterPro"/>
</dbReference>
<protein>
    <recommendedName>
        <fullName evidence="11">Biopolymer transporter ExbD</fullName>
    </recommendedName>
</protein>
<sequence length="147" mass="16522">MKRPSPYRDRQPLQVAMTPMIDVVFLLLIFFLWTASFQIVEYALPSSITPPNEIGTEAKRPLEVEDFDEVVVRITGQPGAFTYTINKSSTQDLGEVESRLAALASIKNDVPLIIDPDEVVPVGRVIDVYDLSRRLNFQQIQFAVEPG</sequence>
<dbReference type="InterPro" id="IPR003400">
    <property type="entry name" value="ExbD"/>
</dbReference>
<proteinExistence type="inferred from homology"/>
<evidence type="ECO:0000256" key="6">
    <source>
        <dbReference type="ARBA" id="ARBA00023136"/>
    </source>
</evidence>
<keyword evidence="7" id="KW-0653">Protein transport</keyword>
<keyword evidence="6 8" id="KW-0472">Membrane</keyword>
<name>A0A2S8FJ70_9BACT</name>
<evidence type="ECO:0000256" key="1">
    <source>
        <dbReference type="ARBA" id="ARBA00004162"/>
    </source>
</evidence>
<accession>A0A2S8FJ70</accession>
<dbReference type="OrthoDB" id="281590at2"/>
<dbReference type="PANTHER" id="PTHR30558">
    <property type="entry name" value="EXBD MEMBRANE COMPONENT OF PMF-DRIVEN MACROMOLECULE IMPORT SYSTEM"/>
    <property type="match status" value="1"/>
</dbReference>
<comment type="subcellular location">
    <subcellularLocation>
        <location evidence="1">Cell membrane</location>
        <topology evidence="1">Single-pass membrane protein</topology>
    </subcellularLocation>
    <subcellularLocation>
        <location evidence="7">Cell membrane</location>
        <topology evidence="7">Single-pass type II membrane protein</topology>
    </subcellularLocation>
</comment>
<evidence type="ECO:0000313" key="9">
    <source>
        <dbReference type="EMBL" id="PQO32206.1"/>
    </source>
</evidence>
<dbReference type="RefSeq" id="WP_105331218.1">
    <property type="nucleotide sequence ID" value="NZ_PUHY01000012.1"/>
</dbReference>
<dbReference type="Pfam" id="PF02472">
    <property type="entry name" value="ExbD"/>
    <property type="match status" value="1"/>
</dbReference>
<gene>
    <name evidence="9" type="ORF">C5Y83_18400</name>
</gene>
<comment type="similarity">
    <text evidence="2 7">Belongs to the ExbD/TolR family.</text>
</comment>
<dbReference type="EMBL" id="PUHY01000012">
    <property type="protein sequence ID" value="PQO32206.1"/>
    <property type="molecule type" value="Genomic_DNA"/>
</dbReference>
<feature type="transmembrane region" description="Helical" evidence="8">
    <location>
        <begin position="21"/>
        <end position="40"/>
    </location>
</feature>
<evidence type="ECO:0000256" key="4">
    <source>
        <dbReference type="ARBA" id="ARBA00022692"/>
    </source>
</evidence>
<dbReference type="Proteomes" id="UP000238322">
    <property type="component" value="Unassembled WGS sequence"/>
</dbReference>
<dbReference type="GO" id="GO:0005886">
    <property type="term" value="C:plasma membrane"/>
    <property type="evidence" value="ECO:0007669"/>
    <property type="project" value="UniProtKB-SubCell"/>
</dbReference>
<keyword evidence="4 7" id="KW-0812">Transmembrane</keyword>
<evidence type="ECO:0000256" key="7">
    <source>
        <dbReference type="RuleBase" id="RU003879"/>
    </source>
</evidence>
<reference evidence="9 10" key="1">
    <citation type="submission" date="2018-02" db="EMBL/GenBank/DDBJ databases">
        <title>Comparative genomes isolates from brazilian mangrove.</title>
        <authorList>
            <person name="Araujo J.E."/>
            <person name="Taketani R.G."/>
            <person name="Silva M.C.P."/>
            <person name="Loureco M.V."/>
            <person name="Andreote F.D."/>
        </authorList>
    </citation>
    <scope>NUCLEOTIDE SEQUENCE [LARGE SCALE GENOMIC DNA]</scope>
    <source>
        <strain evidence="9 10">Hex-1 MGV</strain>
    </source>
</reference>
<keyword evidence="3" id="KW-1003">Cell membrane</keyword>
<evidence type="ECO:0000313" key="10">
    <source>
        <dbReference type="Proteomes" id="UP000238322"/>
    </source>
</evidence>
<evidence type="ECO:0000256" key="2">
    <source>
        <dbReference type="ARBA" id="ARBA00005811"/>
    </source>
</evidence>